<accession>S6BKF7</accession>
<feature type="region of interest" description="Disordered" evidence="1">
    <location>
        <begin position="1"/>
        <end position="22"/>
    </location>
</feature>
<organism evidence="2">
    <name type="scientific">Babesia bovis</name>
    <dbReference type="NCBI Taxonomy" id="5865"/>
    <lineage>
        <taxon>Eukaryota</taxon>
        <taxon>Sar</taxon>
        <taxon>Alveolata</taxon>
        <taxon>Apicomplexa</taxon>
        <taxon>Aconoidasida</taxon>
        <taxon>Piroplasmida</taxon>
        <taxon>Babesiidae</taxon>
        <taxon>Babesia</taxon>
    </lineage>
</organism>
<sequence length="83" mass="8457">MAATSASLRYKAKTSSSSGGNDSTVVLLVSNGSWISASISGARSSETTILNSSFASYLSSTGSFGTLLLSLFFNSTLTYPGVS</sequence>
<dbReference type="EMBL" id="AK440543">
    <property type="protein sequence ID" value="BAN64337.1"/>
    <property type="molecule type" value="mRNA"/>
</dbReference>
<dbReference type="AlphaFoldDB" id="S6BKF7"/>
<evidence type="ECO:0000313" key="2">
    <source>
        <dbReference type="EMBL" id="BAN64337.1"/>
    </source>
</evidence>
<protein>
    <submittedName>
        <fullName evidence="2">Uncharacterized protein</fullName>
    </submittedName>
</protein>
<name>S6BKF7_BABBO</name>
<proteinExistence type="evidence at transcript level"/>
<reference evidence="2" key="1">
    <citation type="journal article" date="2014" name="BMC Genomics">
        <title>The Babesia bovis gene and promoter model: an update from full-length EST analysis.</title>
        <authorList>
            <person name="Yamagishi J."/>
            <person name="Wakaguri H."/>
            <person name="Yokoyama N."/>
            <person name="Yamashita R."/>
            <person name="Suzuki Y."/>
            <person name="Xuan X."/>
            <person name="Igarashi I."/>
        </authorList>
    </citation>
    <scope>NUCLEOTIDE SEQUENCE</scope>
    <source>
        <strain evidence="2">Texas</strain>
    </source>
</reference>
<evidence type="ECO:0000256" key="1">
    <source>
        <dbReference type="SAM" id="MobiDB-lite"/>
    </source>
</evidence>